<dbReference type="RefSeq" id="WP_093975062.1">
    <property type="nucleotide sequence ID" value="NZ_FXXQ01000010.1"/>
</dbReference>
<keyword evidence="1" id="KW-1133">Transmembrane helix</keyword>
<organism evidence="2 3">
    <name type="scientific">Boseongicola aestuarii</name>
    <dbReference type="NCBI Taxonomy" id="1470561"/>
    <lineage>
        <taxon>Bacteria</taxon>
        <taxon>Pseudomonadati</taxon>
        <taxon>Pseudomonadota</taxon>
        <taxon>Alphaproteobacteria</taxon>
        <taxon>Rhodobacterales</taxon>
        <taxon>Paracoccaceae</taxon>
        <taxon>Boseongicola</taxon>
    </lineage>
</organism>
<evidence type="ECO:0000313" key="3">
    <source>
        <dbReference type="Proteomes" id="UP000201838"/>
    </source>
</evidence>
<dbReference type="OrthoDB" id="9808190at2"/>
<proteinExistence type="predicted"/>
<feature type="transmembrane region" description="Helical" evidence="1">
    <location>
        <begin position="26"/>
        <end position="44"/>
    </location>
</feature>
<dbReference type="AlphaFoldDB" id="A0A238J2H4"/>
<gene>
    <name evidence="2" type="ORF">BOA8489_02997</name>
</gene>
<protein>
    <recommendedName>
        <fullName evidence="4">DUF2244 domain-containing protein</fullName>
    </recommendedName>
</protein>
<dbReference type="InterPro" id="IPR019253">
    <property type="entry name" value="DUF2244_TM"/>
</dbReference>
<keyword evidence="1" id="KW-0472">Membrane</keyword>
<evidence type="ECO:0008006" key="4">
    <source>
        <dbReference type="Google" id="ProtNLM"/>
    </source>
</evidence>
<name>A0A238J2H4_9RHOB</name>
<reference evidence="2 3" key="1">
    <citation type="submission" date="2017-05" db="EMBL/GenBank/DDBJ databases">
        <authorList>
            <person name="Song R."/>
            <person name="Chenine A.L."/>
            <person name="Ruprecht R.M."/>
        </authorList>
    </citation>
    <scope>NUCLEOTIDE SEQUENCE [LARGE SCALE GENOMIC DNA]</scope>
    <source>
        <strain evidence="2 3">CECT 8489</strain>
    </source>
</reference>
<dbReference type="Pfam" id="PF10003">
    <property type="entry name" value="DUF2244"/>
    <property type="match status" value="1"/>
</dbReference>
<evidence type="ECO:0000313" key="2">
    <source>
        <dbReference type="EMBL" id="SMX24866.1"/>
    </source>
</evidence>
<dbReference type="Proteomes" id="UP000201838">
    <property type="component" value="Unassembled WGS sequence"/>
</dbReference>
<evidence type="ECO:0000256" key="1">
    <source>
        <dbReference type="SAM" id="Phobius"/>
    </source>
</evidence>
<feature type="transmembrane region" description="Helical" evidence="1">
    <location>
        <begin position="50"/>
        <end position="69"/>
    </location>
</feature>
<keyword evidence="1" id="KW-0812">Transmembrane</keyword>
<sequence length="157" mass="17942">MPYQWSETPEARALTLWPHQSLTPRGFAWFIGVTAAMLTLPLVALLGSPVVWFLLFFFLIALASVWRAITANQRDRSRHEELTLTEDEVRLDHIPHAGPVLTWAANPHWVTVNLRDDGPVEKYLTLRGNNREVEIGRFLSPEERATLFDELSQALRA</sequence>
<dbReference type="EMBL" id="FXXQ01000010">
    <property type="protein sequence ID" value="SMX24866.1"/>
    <property type="molecule type" value="Genomic_DNA"/>
</dbReference>
<keyword evidence="3" id="KW-1185">Reference proteome</keyword>
<accession>A0A238J2H4</accession>